<dbReference type="STRING" id="88036.D8REE6"/>
<evidence type="ECO:0000256" key="6">
    <source>
        <dbReference type="ARBA" id="ARBA00044129"/>
    </source>
</evidence>
<dbReference type="KEGG" id="smo:SELMODRAFT_411445"/>
<dbReference type="GO" id="GO:0003735">
    <property type="term" value="F:structural constituent of ribosome"/>
    <property type="evidence" value="ECO:0000318"/>
    <property type="project" value="GO_Central"/>
</dbReference>
<evidence type="ECO:0000313" key="7">
    <source>
        <dbReference type="EMBL" id="EFJ28153.1"/>
    </source>
</evidence>
<dbReference type="NCBIfam" id="TIGR00061">
    <property type="entry name" value="L21"/>
    <property type="match status" value="1"/>
</dbReference>
<evidence type="ECO:0000256" key="1">
    <source>
        <dbReference type="ARBA" id="ARBA00008563"/>
    </source>
</evidence>
<keyword evidence="2" id="KW-0699">rRNA-binding</keyword>
<dbReference type="HOGENOM" id="CLU_1206557_0_0_1"/>
<dbReference type="InterPro" id="IPR018258">
    <property type="entry name" value="Ribosomal_bL21_CS"/>
</dbReference>
<dbReference type="GO" id="GO:0005840">
    <property type="term" value="C:ribosome"/>
    <property type="evidence" value="ECO:0007669"/>
    <property type="project" value="UniProtKB-KW"/>
</dbReference>
<proteinExistence type="inferred from homology"/>
<sequence length="230" mass="25903">MGTWRRLSIAMIRSSGALFDRPEAPQRFGLGLRKLHSLWRESQSLGMELDLKPGVEPRDVRVMSFGGVDRKRNSDEIMKALGYTVVGRLVVDKPLAIPRQDAFAVFQIGAKQFKVTPGDVLYIERLKCANVNDKLSLHKVMLLGTKTETVVGRPFVPEATISAIVEEHALDAKVIVFKKKRRKNYRRTKGHRQMLTRIRITRINGLDQYVNNTQVEQAPASTENVAAIPA</sequence>
<dbReference type="Pfam" id="PF00829">
    <property type="entry name" value="Ribosomal_L21p"/>
    <property type="match status" value="1"/>
</dbReference>
<accession>D8REE6</accession>
<dbReference type="InterPro" id="IPR028909">
    <property type="entry name" value="bL21-like"/>
</dbReference>
<dbReference type="EMBL" id="GL377577">
    <property type="protein sequence ID" value="EFJ29647.1"/>
    <property type="molecule type" value="Genomic_DNA"/>
</dbReference>
<dbReference type="PANTHER" id="PTHR21349:SF0">
    <property type="entry name" value="LARGE RIBOSOMAL SUBUNIT PROTEIN BL21M"/>
    <property type="match status" value="1"/>
</dbReference>
<dbReference type="GO" id="GO:0019843">
    <property type="term" value="F:rRNA binding"/>
    <property type="evidence" value="ECO:0007669"/>
    <property type="project" value="UniProtKB-KW"/>
</dbReference>
<comment type="similarity">
    <text evidence="1">Belongs to the bacterial ribosomal protein bL21 family.</text>
</comment>
<dbReference type="GO" id="GO:0006412">
    <property type="term" value="P:translation"/>
    <property type="evidence" value="ECO:0007669"/>
    <property type="project" value="InterPro"/>
</dbReference>
<dbReference type="SUPFAM" id="SSF141091">
    <property type="entry name" value="L21p-like"/>
    <property type="match status" value="1"/>
</dbReference>
<keyword evidence="4" id="KW-0689">Ribosomal protein</keyword>
<dbReference type="AlphaFoldDB" id="D8REE6"/>
<gene>
    <name evidence="8" type="ORF">SELMODRAFT_410329</name>
    <name evidence="7" type="ORF">SELMODRAFT_411445</name>
</gene>
<evidence type="ECO:0000256" key="2">
    <source>
        <dbReference type="ARBA" id="ARBA00022730"/>
    </source>
</evidence>
<dbReference type="InParanoid" id="D8REE6"/>
<dbReference type="eggNOG" id="KOG1686">
    <property type="taxonomic scope" value="Eukaryota"/>
</dbReference>
<dbReference type="Gramene" id="EFJ28153">
    <property type="protein sequence ID" value="EFJ28153"/>
    <property type="gene ID" value="SELMODRAFT_411445"/>
</dbReference>
<organism evidence="9">
    <name type="scientific">Selaginella moellendorffii</name>
    <name type="common">Spikemoss</name>
    <dbReference type="NCBI Taxonomy" id="88036"/>
    <lineage>
        <taxon>Eukaryota</taxon>
        <taxon>Viridiplantae</taxon>
        <taxon>Streptophyta</taxon>
        <taxon>Embryophyta</taxon>
        <taxon>Tracheophyta</taxon>
        <taxon>Lycopodiopsida</taxon>
        <taxon>Selaginellales</taxon>
        <taxon>Selaginellaceae</taxon>
        <taxon>Selaginella</taxon>
    </lineage>
</organism>
<dbReference type="InterPro" id="IPR036164">
    <property type="entry name" value="bL21-like_sf"/>
</dbReference>
<dbReference type="PANTHER" id="PTHR21349">
    <property type="entry name" value="50S RIBOSOMAL PROTEIN L21"/>
    <property type="match status" value="1"/>
</dbReference>
<evidence type="ECO:0000256" key="3">
    <source>
        <dbReference type="ARBA" id="ARBA00022884"/>
    </source>
</evidence>
<evidence type="ECO:0000313" key="9">
    <source>
        <dbReference type="Proteomes" id="UP000001514"/>
    </source>
</evidence>
<protein>
    <recommendedName>
        <fullName evidence="6">Large ribosomal subunit protein bL21m</fullName>
    </recommendedName>
</protein>
<dbReference type="KEGG" id="smo:SELMODRAFT_410329"/>
<dbReference type="GO" id="GO:0005737">
    <property type="term" value="C:cytoplasm"/>
    <property type="evidence" value="ECO:0007669"/>
    <property type="project" value="UniProtKB-ARBA"/>
</dbReference>
<dbReference type="HAMAP" id="MF_01363">
    <property type="entry name" value="Ribosomal_bL21"/>
    <property type="match status" value="1"/>
</dbReference>
<dbReference type="GO" id="GO:1990904">
    <property type="term" value="C:ribonucleoprotein complex"/>
    <property type="evidence" value="ECO:0007669"/>
    <property type="project" value="UniProtKB-KW"/>
</dbReference>
<evidence type="ECO:0000256" key="4">
    <source>
        <dbReference type="ARBA" id="ARBA00022980"/>
    </source>
</evidence>
<keyword evidence="3" id="KW-0694">RNA-binding</keyword>
<dbReference type="InterPro" id="IPR001787">
    <property type="entry name" value="Ribosomal_bL21"/>
</dbReference>
<dbReference type="EMBL" id="GL377580">
    <property type="protein sequence ID" value="EFJ28153.1"/>
    <property type="molecule type" value="Genomic_DNA"/>
</dbReference>
<dbReference type="Proteomes" id="UP000001514">
    <property type="component" value="Unassembled WGS sequence"/>
</dbReference>
<evidence type="ECO:0000313" key="8">
    <source>
        <dbReference type="EMBL" id="EFJ29647.1"/>
    </source>
</evidence>
<dbReference type="PROSITE" id="PS01169">
    <property type="entry name" value="RIBOSOMAL_L21"/>
    <property type="match status" value="1"/>
</dbReference>
<keyword evidence="9" id="KW-1185">Reference proteome</keyword>
<dbReference type="OrthoDB" id="5994at2759"/>
<dbReference type="Gramene" id="EFJ29647">
    <property type="protein sequence ID" value="EFJ29647"/>
    <property type="gene ID" value="SELMODRAFT_410329"/>
</dbReference>
<keyword evidence="5" id="KW-0687">Ribonucleoprotein</keyword>
<reference evidence="8 9" key="1">
    <citation type="journal article" date="2011" name="Science">
        <title>The Selaginella genome identifies genetic changes associated with the evolution of vascular plants.</title>
        <authorList>
            <person name="Banks J.A."/>
            <person name="Nishiyama T."/>
            <person name="Hasebe M."/>
            <person name="Bowman J.L."/>
            <person name="Gribskov M."/>
            <person name="dePamphilis C."/>
            <person name="Albert V.A."/>
            <person name="Aono N."/>
            <person name="Aoyama T."/>
            <person name="Ambrose B.A."/>
            <person name="Ashton N.W."/>
            <person name="Axtell M.J."/>
            <person name="Barker E."/>
            <person name="Barker M.S."/>
            <person name="Bennetzen J.L."/>
            <person name="Bonawitz N.D."/>
            <person name="Chapple C."/>
            <person name="Cheng C."/>
            <person name="Correa L.G."/>
            <person name="Dacre M."/>
            <person name="DeBarry J."/>
            <person name="Dreyer I."/>
            <person name="Elias M."/>
            <person name="Engstrom E.M."/>
            <person name="Estelle M."/>
            <person name="Feng L."/>
            <person name="Finet C."/>
            <person name="Floyd S.K."/>
            <person name="Frommer W.B."/>
            <person name="Fujita T."/>
            <person name="Gramzow L."/>
            <person name="Gutensohn M."/>
            <person name="Harholt J."/>
            <person name="Hattori M."/>
            <person name="Heyl A."/>
            <person name="Hirai T."/>
            <person name="Hiwatashi Y."/>
            <person name="Ishikawa M."/>
            <person name="Iwata M."/>
            <person name="Karol K.G."/>
            <person name="Koehler B."/>
            <person name="Kolukisaoglu U."/>
            <person name="Kubo M."/>
            <person name="Kurata T."/>
            <person name="Lalonde S."/>
            <person name="Li K."/>
            <person name="Li Y."/>
            <person name="Litt A."/>
            <person name="Lyons E."/>
            <person name="Manning G."/>
            <person name="Maruyama T."/>
            <person name="Michael T.P."/>
            <person name="Mikami K."/>
            <person name="Miyazaki S."/>
            <person name="Morinaga S."/>
            <person name="Murata T."/>
            <person name="Mueller-Roeber B."/>
            <person name="Nelson D.R."/>
            <person name="Obara M."/>
            <person name="Oguri Y."/>
            <person name="Olmstead R.G."/>
            <person name="Onodera N."/>
            <person name="Petersen B.L."/>
            <person name="Pils B."/>
            <person name="Prigge M."/>
            <person name="Rensing S.A."/>
            <person name="Riano-Pachon D.M."/>
            <person name="Roberts A.W."/>
            <person name="Sato Y."/>
            <person name="Scheller H.V."/>
            <person name="Schulz B."/>
            <person name="Schulz C."/>
            <person name="Shakirov E.V."/>
            <person name="Shibagaki N."/>
            <person name="Shinohara N."/>
            <person name="Shippen D.E."/>
            <person name="Soerensen I."/>
            <person name="Sotooka R."/>
            <person name="Sugimoto N."/>
            <person name="Sugita M."/>
            <person name="Sumikawa N."/>
            <person name="Tanurdzic M."/>
            <person name="Theissen G."/>
            <person name="Ulvskov P."/>
            <person name="Wakazuki S."/>
            <person name="Weng J.K."/>
            <person name="Willats W.W."/>
            <person name="Wipf D."/>
            <person name="Wolf P.G."/>
            <person name="Yang L."/>
            <person name="Zimmer A.D."/>
            <person name="Zhu Q."/>
            <person name="Mitros T."/>
            <person name="Hellsten U."/>
            <person name="Loque D."/>
            <person name="Otillar R."/>
            <person name="Salamov A."/>
            <person name="Schmutz J."/>
            <person name="Shapiro H."/>
            <person name="Lindquist E."/>
            <person name="Lucas S."/>
            <person name="Rokhsar D."/>
            <person name="Grigoriev I.V."/>
        </authorList>
    </citation>
    <scope>NUCLEOTIDE SEQUENCE [LARGE SCALE GENOMIC DNA]</scope>
</reference>
<evidence type="ECO:0000256" key="5">
    <source>
        <dbReference type="ARBA" id="ARBA00023274"/>
    </source>
</evidence>
<name>D8REE6_SELML</name>